<gene>
    <name evidence="1" type="ORF">PECUL_23A039422</name>
</gene>
<sequence length="156" mass="17603">MKVCSHLLFFSCWHCSIFTLDVFTKVRSLVLFGWLWLYLARGRLSTSPCIISVLQHPEWHTKSDCFLSSLDHSLSRVPRGSSTPRCGISLCPSVDKGSGIVILNHTANAHEILRQLQDQTTSHSENCTKIEDILTLGLRAGHIDLNLFLFLQKKNP</sequence>
<evidence type="ECO:0000313" key="2">
    <source>
        <dbReference type="Proteomes" id="UP001295444"/>
    </source>
</evidence>
<protein>
    <submittedName>
        <fullName evidence="1">Uncharacterized protein</fullName>
    </submittedName>
</protein>
<organism evidence="1 2">
    <name type="scientific">Pelobates cultripes</name>
    <name type="common">Western spadefoot toad</name>
    <dbReference type="NCBI Taxonomy" id="61616"/>
    <lineage>
        <taxon>Eukaryota</taxon>
        <taxon>Metazoa</taxon>
        <taxon>Chordata</taxon>
        <taxon>Craniata</taxon>
        <taxon>Vertebrata</taxon>
        <taxon>Euteleostomi</taxon>
        <taxon>Amphibia</taxon>
        <taxon>Batrachia</taxon>
        <taxon>Anura</taxon>
        <taxon>Pelobatoidea</taxon>
        <taxon>Pelobatidae</taxon>
        <taxon>Pelobates</taxon>
    </lineage>
</organism>
<dbReference type="Proteomes" id="UP001295444">
    <property type="component" value="Chromosome 01"/>
</dbReference>
<evidence type="ECO:0000313" key="1">
    <source>
        <dbReference type="EMBL" id="CAH2223979.1"/>
    </source>
</evidence>
<proteinExistence type="predicted"/>
<name>A0AAD1R4X4_PELCU</name>
<accession>A0AAD1R4X4</accession>
<dbReference type="EMBL" id="OW240912">
    <property type="protein sequence ID" value="CAH2223979.1"/>
    <property type="molecule type" value="Genomic_DNA"/>
</dbReference>
<dbReference type="AlphaFoldDB" id="A0AAD1R4X4"/>
<reference evidence="1" key="1">
    <citation type="submission" date="2022-03" db="EMBL/GenBank/DDBJ databases">
        <authorList>
            <person name="Alioto T."/>
            <person name="Alioto T."/>
            <person name="Gomez Garrido J."/>
        </authorList>
    </citation>
    <scope>NUCLEOTIDE SEQUENCE</scope>
</reference>
<keyword evidence="2" id="KW-1185">Reference proteome</keyword>